<comment type="subunit">
    <text evidence="2">Interacts transiently with the RNA polymerase catalytic core formed by RpoA, RpoB, RpoC and RpoZ (2 alpha, 1 beta, 1 beta' and 1 omega subunit) to form the RNA polymerase holoenzyme that can initiate transcription.</text>
</comment>
<reference evidence="9 10" key="1">
    <citation type="submission" date="2018-07" db="EMBL/GenBank/DDBJ databases">
        <title>Genome sequence of Rhodococcus rhodnii ATCC 35071 from Rhodnius prolixus.</title>
        <authorList>
            <person name="Patel V."/>
            <person name="Vogel K.J."/>
        </authorList>
    </citation>
    <scope>NUCLEOTIDE SEQUENCE [LARGE SCALE GENOMIC DNA]</scope>
    <source>
        <strain evidence="9 10">ATCC 35071</strain>
    </source>
</reference>
<dbReference type="EMBL" id="QRCM01000001">
    <property type="protein sequence ID" value="TXG88955.1"/>
    <property type="molecule type" value="Genomic_DNA"/>
</dbReference>
<dbReference type="InterPro" id="IPR013324">
    <property type="entry name" value="RNA_pol_sigma_r3/r4-like"/>
</dbReference>
<comment type="similarity">
    <text evidence="1">Belongs to the sigma-70 factor family. ECF subfamily.</text>
</comment>
<keyword evidence="4" id="KW-0731">Sigma factor</keyword>
<dbReference type="InterPro" id="IPR036388">
    <property type="entry name" value="WH-like_DNA-bd_sf"/>
</dbReference>
<keyword evidence="6" id="KW-0804">Transcription</keyword>
<dbReference type="Gene3D" id="1.10.1740.10">
    <property type="match status" value="1"/>
</dbReference>
<dbReference type="GO" id="GO:0016987">
    <property type="term" value="F:sigma factor activity"/>
    <property type="evidence" value="ECO:0007669"/>
    <property type="project" value="UniProtKB-KW"/>
</dbReference>
<dbReference type="Pfam" id="PF04542">
    <property type="entry name" value="Sigma70_r2"/>
    <property type="match status" value="1"/>
</dbReference>
<keyword evidence="5" id="KW-0238">DNA-binding</keyword>
<protein>
    <submittedName>
        <fullName evidence="9">Sigma-70 family RNA polymerase sigma factor</fullName>
    </submittedName>
</protein>
<proteinExistence type="inferred from homology"/>
<comment type="caution">
    <text evidence="9">The sequence shown here is derived from an EMBL/GenBank/DDBJ whole genome shotgun (WGS) entry which is preliminary data.</text>
</comment>
<dbReference type="InterPro" id="IPR052704">
    <property type="entry name" value="ECF_Sigma-70_Domain"/>
</dbReference>
<dbReference type="PANTHER" id="PTHR30173:SF36">
    <property type="entry name" value="ECF RNA POLYMERASE SIGMA FACTOR SIGJ"/>
    <property type="match status" value="1"/>
</dbReference>
<dbReference type="SUPFAM" id="SSF88946">
    <property type="entry name" value="Sigma2 domain of RNA polymerase sigma factors"/>
    <property type="match status" value="1"/>
</dbReference>
<evidence type="ECO:0000256" key="5">
    <source>
        <dbReference type="ARBA" id="ARBA00023125"/>
    </source>
</evidence>
<dbReference type="InterPro" id="IPR007627">
    <property type="entry name" value="RNA_pol_sigma70_r2"/>
</dbReference>
<organism evidence="9 10">
    <name type="scientific">Rhodococcus rhodnii</name>
    <dbReference type="NCBI Taxonomy" id="38312"/>
    <lineage>
        <taxon>Bacteria</taxon>
        <taxon>Bacillati</taxon>
        <taxon>Actinomycetota</taxon>
        <taxon>Actinomycetes</taxon>
        <taxon>Mycobacteriales</taxon>
        <taxon>Nocardiaceae</taxon>
        <taxon>Rhodococcus</taxon>
    </lineage>
</organism>
<evidence type="ECO:0000259" key="7">
    <source>
        <dbReference type="Pfam" id="PF04542"/>
    </source>
</evidence>
<accession>A0A6P2C8V3</accession>
<evidence type="ECO:0000259" key="8">
    <source>
        <dbReference type="Pfam" id="PF08281"/>
    </source>
</evidence>
<feature type="domain" description="RNA polymerase sigma factor 70 region 4 type 2" evidence="8">
    <location>
        <begin position="144"/>
        <end position="195"/>
    </location>
</feature>
<sequence length="340" mass="36497">MVPKRNRARHRSACTRTPRALIVENVTEGPADPVPQRDAAEVFEARRPRLLSLAYRLTGSVADAEDAVQDSWLRLAGADLATIDDPDAWLTTVTTRVCLDRLRSAAVRRERYVGQWLPEPIVRPLASAEPDPLDAVIAAGDVRLALMVVLDTLPPAQRTALVLHDVFDVPFARIAEILDATPAAARQHASRARRAVAALPEPISPPEHDAVIERLHTAIRGGDLNDVVAALHADVEFVGDADGTTPTALRGPDHVARFLLGLAHRYGGAAIASLEPVAVNGGLGFVAGPAMPPRVTAFSVADGRVRAVYDVANRAKHRGVRLGQDSAFTHGTRQESVEKP</sequence>
<dbReference type="Gene3D" id="1.10.10.10">
    <property type="entry name" value="Winged helix-like DNA-binding domain superfamily/Winged helix DNA-binding domain"/>
    <property type="match status" value="1"/>
</dbReference>
<dbReference type="Gene3D" id="3.10.450.50">
    <property type="match status" value="1"/>
</dbReference>
<dbReference type="NCBIfam" id="NF007214">
    <property type="entry name" value="PRK09636.1"/>
    <property type="match status" value="1"/>
</dbReference>
<dbReference type="NCBIfam" id="TIGR02937">
    <property type="entry name" value="sigma70-ECF"/>
    <property type="match status" value="1"/>
</dbReference>
<feature type="domain" description="RNA polymerase sigma-70 region 2" evidence="7">
    <location>
        <begin position="43"/>
        <end position="106"/>
    </location>
</feature>
<evidence type="ECO:0000256" key="3">
    <source>
        <dbReference type="ARBA" id="ARBA00023015"/>
    </source>
</evidence>
<evidence type="ECO:0000313" key="9">
    <source>
        <dbReference type="EMBL" id="TXG88955.1"/>
    </source>
</evidence>
<dbReference type="GO" id="GO:0006352">
    <property type="term" value="P:DNA-templated transcription initiation"/>
    <property type="evidence" value="ECO:0007669"/>
    <property type="project" value="InterPro"/>
</dbReference>
<dbReference type="Pfam" id="PF08281">
    <property type="entry name" value="Sigma70_r4_2"/>
    <property type="match status" value="1"/>
</dbReference>
<dbReference type="PANTHER" id="PTHR30173">
    <property type="entry name" value="SIGMA 19 FACTOR"/>
    <property type="match status" value="1"/>
</dbReference>
<dbReference type="AlphaFoldDB" id="A0A6P2C8V3"/>
<evidence type="ECO:0000313" key="10">
    <source>
        <dbReference type="Proteomes" id="UP000471120"/>
    </source>
</evidence>
<keyword evidence="3" id="KW-0805">Transcription regulation</keyword>
<dbReference type="InterPro" id="IPR014284">
    <property type="entry name" value="RNA_pol_sigma-70_dom"/>
</dbReference>
<name>A0A6P2C8V3_9NOCA</name>
<evidence type="ECO:0000256" key="4">
    <source>
        <dbReference type="ARBA" id="ARBA00023082"/>
    </source>
</evidence>
<dbReference type="Proteomes" id="UP000471120">
    <property type="component" value="Unassembled WGS sequence"/>
</dbReference>
<dbReference type="InterPro" id="IPR032710">
    <property type="entry name" value="NTF2-like_dom_sf"/>
</dbReference>
<dbReference type="SUPFAM" id="SSF88659">
    <property type="entry name" value="Sigma3 and sigma4 domains of RNA polymerase sigma factors"/>
    <property type="match status" value="1"/>
</dbReference>
<evidence type="ECO:0000256" key="1">
    <source>
        <dbReference type="ARBA" id="ARBA00010641"/>
    </source>
</evidence>
<dbReference type="InterPro" id="IPR013249">
    <property type="entry name" value="RNA_pol_sigma70_r4_t2"/>
</dbReference>
<dbReference type="GO" id="GO:0003677">
    <property type="term" value="F:DNA binding"/>
    <property type="evidence" value="ECO:0007669"/>
    <property type="project" value="UniProtKB-KW"/>
</dbReference>
<evidence type="ECO:0000256" key="6">
    <source>
        <dbReference type="ARBA" id="ARBA00023163"/>
    </source>
</evidence>
<evidence type="ECO:0000256" key="2">
    <source>
        <dbReference type="ARBA" id="ARBA00011344"/>
    </source>
</evidence>
<dbReference type="SUPFAM" id="SSF54427">
    <property type="entry name" value="NTF2-like"/>
    <property type="match status" value="1"/>
</dbReference>
<gene>
    <name evidence="9" type="ORF">DW322_00235</name>
</gene>
<dbReference type="InterPro" id="IPR013325">
    <property type="entry name" value="RNA_pol_sigma_r2"/>
</dbReference>